<feature type="signal peptide" evidence="2">
    <location>
        <begin position="1"/>
        <end position="22"/>
    </location>
</feature>
<accession>A0A2H3J6P0</accession>
<dbReference type="OrthoDB" id="4991875at2759"/>
<name>A0A2H3J6P0_WOLCO</name>
<protein>
    <submittedName>
        <fullName evidence="3">Uncharacterized protein</fullName>
    </submittedName>
</protein>
<proteinExistence type="predicted"/>
<feature type="region of interest" description="Disordered" evidence="1">
    <location>
        <begin position="187"/>
        <end position="230"/>
    </location>
</feature>
<keyword evidence="4" id="KW-1185">Reference proteome</keyword>
<evidence type="ECO:0000256" key="1">
    <source>
        <dbReference type="SAM" id="MobiDB-lite"/>
    </source>
</evidence>
<dbReference type="EMBL" id="KB467942">
    <property type="protein sequence ID" value="PCH37920.1"/>
    <property type="molecule type" value="Genomic_DNA"/>
</dbReference>
<dbReference type="STRING" id="742152.A0A2H3J6P0"/>
<keyword evidence="2" id="KW-0732">Signal</keyword>
<reference evidence="3 4" key="1">
    <citation type="journal article" date="2012" name="Science">
        <title>The Paleozoic origin of enzymatic lignin decomposition reconstructed from 31 fungal genomes.</title>
        <authorList>
            <person name="Floudas D."/>
            <person name="Binder M."/>
            <person name="Riley R."/>
            <person name="Barry K."/>
            <person name="Blanchette R.A."/>
            <person name="Henrissat B."/>
            <person name="Martinez A.T."/>
            <person name="Otillar R."/>
            <person name="Spatafora J.W."/>
            <person name="Yadav J.S."/>
            <person name="Aerts A."/>
            <person name="Benoit I."/>
            <person name="Boyd A."/>
            <person name="Carlson A."/>
            <person name="Copeland A."/>
            <person name="Coutinho P.M."/>
            <person name="de Vries R.P."/>
            <person name="Ferreira P."/>
            <person name="Findley K."/>
            <person name="Foster B."/>
            <person name="Gaskell J."/>
            <person name="Glotzer D."/>
            <person name="Gorecki P."/>
            <person name="Heitman J."/>
            <person name="Hesse C."/>
            <person name="Hori C."/>
            <person name="Igarashi K."/>
            <person name="Jurgens J.A."/>
            <person name="Kallen N."/>
            <person name="Kersten P."/>
            <person name="Kohler A."/>
            <person name="Kuees U."/>
            <person name="Kumar T.K.A."/>
            <person name="Kuo A."/>
            <person name="LaButti K."/>
            <person name="Larrondo L.F."/>
            <person name="Lindquist E."/>
            <person name="Ling A."/>
            <person name="Lombard V."/>
            <person name="Lucas S."/>
            <person name="Lundell T."/>
            <person name="Martin R."/>
            <person name="McLaughlin D.J."/>
            <person name="Morgenstern I."/>
            <person name="Morin E."/>
            <person name="Murat C."/>
            <person name="Nagy L.G."/>
            <person name="Nolan M."/>
            <person name="Ohm R.A."/>
            <person name="Patyshakuliyeva A."/>
            <person name="Rokas A."/>
            <person name="Ruiz-Duenas F.J."/>
            <person name="Sabat G."/>
            <person name="Salamov A."/>
            <person name="Samejima M."/>
            <person name="Schmutz J."/>
            <person name="Slot J.C."/>
            <person name="St John F."/>
            <person name="Stenlid J."/>
            <person name="Sun H."/>
            <person name="Sun S."/>
            <person name="Syed K."/>
            <person name="Tsang A."/>
            <person name="Wiebenga A."/>
            <person name="Young D."/>
            <person name="Pisabarro A."/>
            <person name="Eastwood D.C."/>
            <person name="Martin F."/>
            <person name="Cullen D."/>
            <person name="Grigoriev I.V."/>
            <person name="Hibbett D.S."/>
        </authorList>
    </citation>
    <scope>NUCLEOTIDE SEQUENCE [LARGE SCALE GENOMIC DNA]</scope>
    <source>
        <strain evidence="3 4">MD-104</strain>
    </source>
</reference>
<feature type="chain" id="PRO_5013803341" evidence="2">
    <location>
        <begin position="23"/>
        <end position="256"/>
    </location>
</feature>
<dbReference type="AlphaFoldDB" id="A0A2H3J6P0"/>
<organism evidence="3 4">
    <name type="scientific">Wolfiporia cocos (strain MD-104)</name>
    <name type="common">Brown rot fungus</name>
    <dbReference type="NCBI Taxonomy" id="742152"/>
    <lineage>
        <taxon>Eukaryota</taxon>
        <taxon>Fungi</taxon>
        <taxon>Dikarya</taxon>
        <taxon>Basidiomycota</taxon>
        <taxon>Agaricomycotina</taxon>
        <taxon>Agaricomycetes</taxon>
        <taxon>Polyporales</taxon>
        <taxon>Phaeolaceae</taxon>
        <taxon>Wolfiporia</taxon>
    </lineage>
</organism>
<evidence type="ECO:0000313" key="3">
    <source>
        <dbReference type="EMBL" id="PCH37920.1"/>
    </source>
</evidence>
<evidence type="ECO:0000256" key="2">
    <source>
        <dbReference type="SAM" id="SignalP"/>
    </source>
</evidence>
<dbReference type="OMA" id="GIATCTE"/>
<dbReference type="Proteomes" id="UP000218811">
    <property type="component" value="Unassembled WGS sequence"/>
</dbReference>
<sequence>MAISGYFKLLVSLSLCARYASATSSLYVPGFDPQPITVNELGVGSDGATTYIIAPGVTSGTLDQYGIFGPATLVEASATASLYYEDPSIGAEMSESCQINNGIAVCVDGVAVPDAYGIGGYTTTYTVEEVVQSFAIQGGGKATGTAAIATTPTSTPYYSTSFATAGTSDGGVWGSGYASYGTVPTASVPTADSSSSDADTSSTGSSMTRVPVSSTAAPSTTSGVSQDTKNSGVGKLSAFPLVSLLVAGSSAILMLG</sequence>
<gene>
    <name evidence="3" type="ORF">WOLCODRAFT_22946</name>
</gene>
<feature type="compositionally biased region" description="Low complexity" evidence="1">
    <location>
        <begin position="187"/>
        <end position="225"/>
    </location>
</feature>
<evidence type="ECO:0000313" key="4">
    <source>
        <dbReference type="Proteomes" id="UP000218811"/>
    </source>
</evidence>